<dbReference type="SMART" id="SM00490">
    <property type="entry name" value="HELICc"/>
    <property type="match status" value="1"/>
</dbReference>
<dbReference type="InterPro" id="IPR055465">
    <property type="entry name" value="DUF7037"/>
</dbReference>
<feature type="compositionally biased region" description="Basic and acidic residues" evidence="12">
    <location>
        <begin position="99"/>
        <end position="116"/>
    </location>
</feature>
<dbReference type="InterPro" id="IPR055468">
    <property type="entry name" value="DUF7040"/>
</dbReference>
<dbReference type="GO" id="GO:0016787">
    <property type="term" value="F:hydrolase activity"/>
    <property type="evidence" value="ECO:0007669"/>
    <property type="project" value="UniProtKB-KW"/>
</dbReference>
<sequence>MDVNSGGGDGYHYDNRSCFNRRNEHWDDRDNGDKEPNNDSRSENGCGTGVQSQAHGAQQFRNHGESKFQERAQDRGQFQYQVYDSQRLNANSFENYSRPNDRHGHPHEQQFGRYDSRGSAYGNPQRNGNVREGYSDIHGDARPSYQGSRQHDERDRQQFRSGNNDQGYGGGQMNQYGTMNKEYVNSGGRDGYQNDNKSCSNRRDERWYDRDNVGQDPKNDSRSGNGSGTGVQSQAHGAEQFRSHGAREQGPEYGQSKYHVYDSQRLNANSFGNYGWPNYQYGRSDNCHGGPDEQQQFRGYNSRGNAYGNPQRDDDVRERYSDNRGDARPSYQGSRQRDERDHRQYRSGSNHQGYGGGQMNRYRNQDSRHGWDNDGHDFGRIRDNRGNGYDGRYGSSSNRFDKSEGCDNVGGGRGSFQNDNGFENGYRDGFERRFYEDGNAGKHLENYTPEDRIPSPRDIDELMSDTIERYRGIFQLSQYQDVEVLNSPIADLLASWEDTNFHSKILDILLGMNYTEVRKIQAAMIPQIRAGYDVIGQAESGAGKTAAFGLPILDHILKMEKNDRNARLGISPIALVFAPEREIAQQIADSLRQYAHKTDIKICLAIGLKSHSQCLAEIRNGCDVLVGTTNRLMDLIGKGEINLNSLKFLVFDEADRLFNDLQKESLCLLSAIINENCFIRKKNKLQILLTTATFDNAVEKVANTLMKKVDGHNDVVKIVLASGRLSNRVDYRFYEAGRARKHEILKTILRDTNDQGEIPKTLIFVLEKSSCDFLASKIQMIAQKLKEDQKLEEDIGVQTLHGDRSLEGRVRMISAFKNGSLKILVTTDELIHCFDVVDLERVINFDLPDGSADTGADTFNRRSRLTGRMHRGICHSFVNPRFDNDVRLVPKLIELVESVGNPDDVREVPPFMLNLARRAAEMELAAARQTMRIKDLESTGYCVEFDDATAKFYTLEHGLVVMDVMENPPKLGEFYELFDNTYWRSSIESTDCEFLVVNDVVFVKTYAITPNVQELPKDMAKRFRNRVWSPFLKYLHDPEEKFIDNFDGGVVGLIKAKYCPNETTLFEVVEVYEEKVPSMGTGSVRATPWTMECVGKNMEATCLHDREHTLALNQYAFVSDQEQQIGIVFLAEHLNIGGNGEDKKQGINSHCSYIFNRELGIIRWMYPVNTISGQPNHTGKESDELNEGIDPKLRLGKWVRFIPNEKKEKNENGPPKVRGIYRITAGGVRIVSDQKLTSTTYGVLEIEVSFLFDHKGLENPENQKLDWVLREQLLSEKAHFWDLSLGRVEIYPRISKVILENIENHRKNLSRADRDKLKEEAILVVVRARVHKNWLENFEKYPEHGVFFAHRVRRIHYLDAITMDLCSAIQAMSIEDLSTIGCCVEVDDTSAKFYTLDHGLVEMAVVDDPPNLGQMYDLFEDLYEYSSFKTDRCQIWVENGVVYVKTYAISPNVLSLPKEMAKRFRYRVWSPFLKYLNDPEDKFIDYFIGGQVGLIKAKYSPNGTTLFEVVDVYKEKVPLMGTGFVRCTPWTVEFIGRNMKATCLKDRENSLATNQLATVSDQDRQIGICFVADYINIAGQGPFKAPGVQSHCSYIFNRNLGVIRWIHKNPTFSDHPEGHAKGGQKSKEEMQDVSQNKFRLGKWVVFSANEKQLKKGEVRKPGIHRITAGKVEEVSAQKETRTTDGILEIDACFLFDHKELEDPENQNLGWEQRKPLLSKSAHFWDFELGRVEIYPDVSKVILENIEAHRMNLSEADRAKLKEDAIVVVVGARVHRNWMANFKKYPDSGVFTAHHVKNIFYLDGGKCIFKQ</sequence>
<feature type="region of interest" description="Disordered" evidence="12">
    <location>
        <begin position="92"/>
        <end position="255"/>
    </location>
</feature>
<keyword evidence="16" id="KW-1185">Reference proteome</keyword>
<evidence type="ECO:0000259" key="14">
    <source>
        <dbReference type="PROSITE" id="PS51194"/>
    </source>
</evidence>
<dbReference type="Pfam" id="PF00271">
    <property type="entry name" value="Helicase_C"/>
    <property type="match status" value="1"/>
</dbReference>
<keyword evidence="6" id="KW-0547">Nucleotide-binding</keyword>
<keyword evidence="8" id="KW-0347">Helicase</keyword>
<dbReference type="Pfam" id="PF23047">
    <property type="entry name" value="DUF7038"/>
    <property type="match status" value="2"/>
</dbReference>
<evidence type="ECO:0000256" key="12">
    <source>
        <dbReference type="SAM" id="MobiDB-lite"/>
    </source>
</evidence>
<feature type="compositionally biased region" description="Basic and acidic residues" evidence="12">
    <location>
        <begin position="149"/>
        <end position="158"/>
    </location>
</feature>
<evidence type="ECO:0000256" key="2">
    <source>
        <dbReference type="ARBA" id="ARBA00009334"/>
    </source>
</evidence>
<dbReference type="SUPFAM" id="SSF52540">
    <property type="entry name" value="P-loop containing nucleoside triphosphate hydrolases"/>
    <property type="match status" value="2"/>
</dbReference>
<dbReference type="Pfam" id="PF23049">
    <property type="entry name" value="DUF7039"/>
    <property type="match status" value="2"/>
</dbReference>
<dbReference type="GO" id="GO:0003724">
    <property type="term" value="F:RNA helicase activity"/>
    <property type="evidence" value="ECO:0007669"/>
    <property type="project" value="UniProtKB-EC"/>
</dbReference>
<evidence type="ECO:0000256" key="9">
    <source>
        <dbReference type="ARBA" id="ARBA00022840"/>
    </source>
</evidence>
<feature type="domain" description="Helicase ATP-binding" evidence="13">
    <location>
        <begin position="525"/>
        <end position="712"/>
    </location>
</feature>
<dbReference type="Pfam" id="PF00270">
    <property type="entry name" value="DEAD"/>
    <property type="match status" value="1"/>
</dbReference>
<dbReference type="SMART" id="SM00487">
    <property type="entry name" value="DEXDc"/>
    <property type="match status" value="1"/>
</dbReference>
<dbReference type="InterPro" id="IPR011545">
    <property type="entry name" value="DEAD/DEAH_box_helicase_dom"/>
</dbReference>
<feature type="compositionally biased region" description="Basic and acidic residues" evidence="12">
    <location>
        <begin position="239"/>
        <end position="250"/>
    </location>
</feature>
<dbReference type="OrthoDB" id="5871318at2759"/>
<evidence type="ECO:0000256" key="6">
    <source>
        <dbReference type="ARBA" id="ARBA00022741"/>
    </source>
</evidence>
<protein>
    <recommendedName>
        <fullName evidence="3">RNA helicase</fullName>
        <ecNumber evidence="3">3.6.4.13</ecNumber>
    </recommendedName>
</protein>
<evidence type="ECO:0000259" key="13">
    <source>
        <dbReference type="PROSITE" id="PS51192"/>
    </source>
</evidence>
<comment type="similarity">
    <text evidence="2">Belongs to the DEAD box helicase family. DDX5/DBP2 subfamily.</text>
</comment>
<evidence type="ECO:0000313" key="15">
    <source>
        <dbReference type="EMBL" id="PIC18182.1"/>
    </source>
</evidence>
<dbReference type="InterPro" id="IPR044742">
    <property type="entry name" value="DEAD/DEAH_RhlB"/>
</dbReference>
<feature type="compositionally biased region" description="Basic and acidic residues" evidence="12">
    <location>
        <begin position="363"/>
        <end position="385"/>
    </location>
</feature>
<feature type="region of interest" description="Disordered" evidence="12">
    <location>
        <begin position="22"/>
        <end position="72"/>
    </location>
</feature>
<feature type="compositionally biased region" description="Polar residues" evidence="12">
    <location>
        <begin position="293"/>
        <end position="304"/>
    </location>
</feature>
<feature type="compositionally biased region" description="Basic and acidic residues" evidence="12">
    <location>
        <begin position="62"/>
        <end position="72"/>
    </location>
</feature>
<dbReference type="InterPro" id="IPR014001">
    <property type="entry name" value="Helicase_ATP-bd"/>
</dbReference>
<evidence type="ECO:0000256" key="7">
    <source>
        <dbReference type="ARBA" id="ARBA00022801"/>
    </source>
</evidence>
<feature type="domain" description="Helicase C-terminal" evidence="14">
    <location>
        <begin position="744"/>
        <end position="916"/>
    </location>
</feature>
<dbReference type="EMBL" id="PDUG01000006">
    <property type="protein sequence ID" value="PIC18182.1"/>
    <property type="molecule type" value="Genomic_DNA"/>
</dbReference>
<dbReference type="PROSITE" id="PS51194">
    <property type="entry name" value="HELICASE_CTER"/>
    <property type="match status" value="1"/>
</dbReference>
<dbReference type="InterPro" id="IPR027417">
    <property type="entry name" value="P-loop_NTPase"/>
</dbReference>
<dbReference type="InterPro" id="IPR001650">
    <property type="entry name" value="Helicase_C-like"/>
</dbReference>
<dbReference type="PROSITE" id="PS51192">
    <property type="entry name" value="HELICASE_ATP_BIND_1"/>
    <property type="match status" value="1"/>
</dbReference>
<dbReference type="STRING" id="1611254.A0A2G5ST91"/>
<dbReference type="InterPro" id="IPR000629">
    <property type="entry name" value="RNA-helicase_DEAD-box_CS"/>
</dbReference>
<feature type="compositionally biased region" description="Basic and acidic residues" evidence="12">
    <location>
        <begin position="22"/>
        <end position="42"/>
    </location>
</feature>
<reference evidence="16" key="1">
    <citation type="submission" date="2017-10" db="EMBL/GenBank/DDBJ databases">
        <title>Rapid genome shrinkage in a self-fertile nematode reveals novel sperm competition proteins.</title>
        <authorList>
            <person name="Yin D."/>
            <person name="Schwarz E.M."/>
            <person name="Thomas C.G."/>
            <person name="Felde R.L."/>
            <person name="Korf I.F."/>
            <person name="Cutter A.D."/>
            <person name="Schartner C.M."/>
            <person name="Ralston E.J."/>
            <person name="Meyer B.J."/>
            <person name="Haag E.S."/>
        </authorList>
    </citation>
    <scope>NUCLEOTIDE SEQUENCE [LARGE SCALE GENOMIC DNA]</scope>
    <source>
        <strain evidence="16">JU1422</strain>
    </source>
</reference>
<dbReference type="CDD" id="cd00268">
    <property type="entry name" value="DEADc"/>
    <property type="match status" value="1"/>
</dbReference>
<evidence type="ECO:0000256" key="11">
    <source>
        <dbReference type="ARBA" id="ARBA00037449"/>
    </source>
</evidence>
<name>A0A2G5ST91_9PELO</name>
<evidence type="ECO:0000313" key="16">
    <source>
        <dbReference type="Proteomes" id="UP000230233"/>
    </source>
</evidence>
<dbReference type="Proteomes" id="UP000230233">
    <property type="component" value="Chromosome X"/>
</dbReference>
<feature type="compositionally biased region" description="Basic and acidic residues" evidence="12">
    <location>
        <begin position="335"/>
        <end position="344"/>
    </location>
</feature>
<accession>A0A2G5ST91</accession>
<evidence type="ECO:0000256" key="1">
    <source>
        <dbReference type="ARBA" id="ARBA00004604"/>
    </source>
</evidence>
<dbReference type="Gene3D" id="3.40.50.300">
    <property type="entry name" value="P-loop containing nucleotide triphosphate hydrolases"/>
    <property type="match status" value="2"/>
</dbReference>
<feature type="compositionally biased region" description="Basic and acidic residues" evidence="12">
    <location>
        <begin position="311"/>
        <end position="327"/>
    </location>
</feature>
<evidence type="ECO:0000256" key="8">
    <source>
        <dbReference type="ARBA" id="ARBA00022806"/>
    </source>
</evidence>
<gene>
    <name evidence="15" type="primary">Cnig_chr_X.g24166</name>
    <name evidence="15" type="ORF">B9Z55_024166</name>
</gene>
<feature type="compositionally biased region" description="Polar residues" evidence="12">
    <location>
        <begin position="43"/>
        <end position="61"/>
    </location>
</feature>
<evidence type="ECO:0000256" key="10">
    <source>
        <dbReference type="ARBA" id="ARBA00023242"/>
    </source>
</evidence>
<evidence type="ECO:0000256" key="4">
    <source>
        <dbReference type="ARBA" id="ARBA00022517"/>
    </source>
</evidence>
<comment type="subcellular location">
    <subcellularLocation>
        <location evidence="1">Nucleus</location>
        <location evidence="1">Nucleolus</location>
    </subcellularLocation>
</comment>
<dbReference type="Pfam" id="PF23045">
    <property type="entry name" value="DUF7037"/>
    <property type="match status" value="2"/>
</dbReference>
<keyword evidence="4" id="KW-0690">Ribosome biogenesis</keyword>
<dbReference type="Pfam" id="PF23051">
    <property type="entry name" value="DUF7040"/>
    <property type="match status" value="2"/>
</dbReference>
<dbReference type="GO" id="GO:0003676">
    <property type="term" value="F:nucleic acid binding"/>
    <property type="evidence" value="ECO:0007669"/>
    <property type="project" value="InterPro"/>
</dbReference>
<proteinExistence type="inferred from homology"/>
<keyword evidence="5" id="KW-0698">rRNA processing</keyword>
<keyword evidence="9" id="KW-0067">ATP-binding</keyword>
<organism evidence="15 16">
    <name type="scientific">Caenorhabditis nigoni</name>
    <dbReference type="NCBI Taxonomy" id="1611254"/>
    <lineage>
        <taxon>Eukaryota</taxon>
        <taxon>Metazoa</taxon>
        <taxon>Ecdysozoa</taxon>
        <taxon>Nematoda</taxon>
        <taxon>Chromadorea</taxon>
        <taxon>Rhabditida</taxon>
        <taxon>Rhabditina</taxon>
        <taxon>Rhabditomorpha</taxon>
        <taxon>Rhabditoidea</taxon>
        <taxon>Rhabditidae</taxon>
        <taxon>Peloderinae</taxon>
        <taxon>Caenorhabditis</taxon>
    </lineage>
</organism>
<dbReference type="GO" id="GO:0043186">
    <property type="term" value="C:P granule"/>
    <property type="evidence" value="ECO:0007669"/>
    <property type="project" value="UniProtKB-ARBA"/>
</dbReference>
<evidence type="ECO:0000256" key="5">
    <source>
        <dbReference type="ARBA" id="ARBA00022552"/>
    </source>
</evidence>
<keyword evidence="7" id="KW-0378">Hydrolase</keyword>
<feature type="compositionally biased region" description="Basic and acidic residues" evidence="12">
    <location>
        <begin position="201"/>
        <end position="221"/>
    </location>
</feature>
<comment type="function">
    <text evidence="11">ATP-dependent RNA helicase required for 60S ribosomal subunit synthesis. Involved in efficient pre-rRNA processing, predominantly at site A3, which is necessary for the normal formation of 25S and 5.8S rRNAs.</text>
</comment>
<evidence type="ECO:0000256" key="3">
    <source>
        <dbReference type="ARBA" id="ARBA00012552"/>
    </source>
</evidence>
<dbReference type="InterPro" id="IPR055466">
    <property type="entry name" value="DUF7038"/>
</dbReference>
<dbReference type="PANTHER" id="PTHR47958">
    <property type="entry name" value="ATP-DEPENDENT RNA HELICASE DBP3"/>
    <property type="match status" value="1"/>
</dbReference>
<feature type="region of interest" description="Disordered" evidence="12">
    <location>
        <begin position="285"/>
        <end position="422"/>
    </location>
</feature>
<dbReference type="PROSITE" id="PS00039">
    <property type="entry name" value="DEAD_ATP_HELICASE"/>
    <property type="match status" value="1"/>
</dbReference>
<keyword evidence="10" id="KW-0539">Nucleus</keyword>
<dbReference type="InterPro" id="IPR055467">
    <property type="entry name" value="DUF7039"/>
</dbReference>
<dbReference type="GO" id="GO:0005524">
    <property type="term" value="F:ATP binding"/>
    <property type="evidence" value="ECO:0007669"/>
    <property type="project" value="UniProtKB-KW"/>
</dbReference>
<dbReference type="EC" id="3.6.4.13" evidence="3"/>
<comment type="caution">
    <text evidence="15">The sequence shown here is derived from an EMBL/GenBank/DDBJ whole genome shotgun (WGS) entry which is preliminary data.</text>
</comment>